<keyword evidence="1" id="KW-0812">Transmembrane</keyword>
<evidence type="ECO:0000313" key="2">
    <source>
        <dbReference type="EMBL" id="TDZ77346.1"/>
    </source>
</evidence>
<dbReference type="EMBL" id="PECH01000010">
    <property type="protein sequence ID" value="TDZ77346.1"/>
    <property type="molecule type" value="Genomic_DNA"/>
</dbReference>
<name>A0A4V6QF32_9MYCO</name>
<evidence type="ECO:0000313" key="3">
    <source>
        <dbReference type="Proteomes" id="UP000295117"/>
    </source>
</evidence>
<comment type="caution">
    <text evidence="2">The sequence shown here is derived from an EMBL/GenBank/DDBJ whole genome shotgun (WGS) entry which is preliminary data.</text>
</comment>
<accession>A0A4V6QF32</accession>
<feature type="transmembrane region" description="Helical" evidence="1">
    <location>
        <begin position="57"/>
        <end position="75"/>
    </location>
</feature>
<sequence length="79" mass="8975">MRVSPDIEFYVALSLVTLFLTMGLANPEKGKVHKFAYWFASPVLISVLLWAGTNNWIMGFGIGAIFYGYLAANYFRFRT</sequence>
<feature type="transmembrane region" description="Helical" evidence="1">
    <location>
        <begin position="7"/>
        <end position="26"/>
    </location>
</feature>
<proteinExistence type="predicted"/>
<keyword evidence="1" id="KW-0472">Membrane</keyword>
<dbReference type="Proteomes" id="UP000295117">
    <property type="component" value="Unassembled WGS sequence"/>
</dbReference>
<keyword evidence="1" id="KW-1133">Transmembrane helix</keyword>
<dbReference type="AlphaFoldDB" id="A0A4V6QF32"/>
<evidence type="ECO:0000256" key="1">
    <source>
        <dbReference type="SAM" id="Phobius"/>
    </source>
</evidence>
<feature type="transmembrane region" description="Helical" evidence="1">
    <location>
        <begin position="35"/>
        <end position="51"/>
    </location>
</feature>
<organism evidence="2 3">
    <name type="scientific">Mycobacteroides salmoniphilum</name>
    <dbReference type="NCBI Taxonomy" id="404941"/>
    <lineage>
        <taxon>Bacteria</taxon>
        <taxon>Bacillati</taxon>
        <taxon>Actinomycetota</taxon>
        <taxon>Actinomycetes</taxon>
        <taxon>Mycobacteriales</taxon>
        <taxon>Mycobacteriaceae</taxon>
        <taxon>Mycobacteroides</taxon>
    </lineage>
</organism>
<gene>
    <name evidence="2" type="ORF">DE4585_04738</name>
</gene>
<reference evidence="2 3" key="1">
    <citation type="journal article" date="2019" name="Sci. Rep.">
        <title>Extended insight into the Mycobacterium chelonae-abscessus complex through whole genome sequencing of Mycobacterium salmoniphilum outbreak and Mycobacterium salmoniphilum-like strains.</title>
        <authorList>
            <person name="Behra P.R.K."/>
            <person name="Das S."/>
            <person name="Pettersson B.M.F."/>
            <person name="Shirreff L."/>
            <person name="DuCote T."/>
            <person name="Jacobsson K.G."/>
            <person name="Ennis D.G."/>
            <person name="Kirsebom L.A."/>
        </authorList>
    </citation>
    <scope>NUCLEOTIDE SEQUENCE [LARGE SCALE GENOMIC DNA]</scope>
    <source>
        <strain evidence="2 3">DE 4585</strain>
    </source>
</reference>
<protein>
    <submittedName>
        <fullName evidence="2">Uncharacterized protein</fullName>
    </submittedName>
</protein>